<evidence type="ECO:0000256" key="1">
    <source>
        <dbReference type="ARBA" id="ARBA00004141"/>
    </source>
</evidence>
<dbReference type="Pfam" id="PF07851">
    <property type="entry name" value="TMEM120A-B"/>
    <property type="match status" value="1"/>
</dbReference>
<keyword evidence="3 6" id="KW-0812">Transmembrane</keyword>
<keyword evidence="4 6" id="KW-1133">Transmembrane helix</keyword>
<keyword evidence="8" id="KW-1185">Reference proteome</keyword>
<evidence type="ECO:0000313" key="7">
    <source>
        <dbReference type="EMBL" id="CAJ0580844.1"/>
    </source>
</evidence>
<name>A0AA36D6Y5_9BILA</name>
<feature type="non-terminal residue" evidence="7">
    <location>
        <position position="272"/>
    </location>
</feature>
<evidence type="ECO:0000256" key="4">
    <source>
        <dbReference type="ARBA" id="ARBA00022989"/>
    </source>
</evidence>
<evidence type="ECO:0008006" key="9">
    <source>
        <dbReference type="Google" id="ProtNLM"/>
    </source>
</evidence>
<protein>
    <recommendedName>
        <fullName evidence="9">Transmembrane protein 120A</fullName>
    </recommendedName>
</protein>
<evidence type="ECO:0000256" key="6">
    <source>
        <dbReference type="SAM" id="Phobius"/>
    </source>
</evidence>
<feature type="transmembrane region" description="Helical" evidence="6">
    <location>
        <begin position="219"/>
        <end position="244"/>
    </location>
</feature>
<feature type="transmembrane region" description="Helical" evidence="6">
    <location>
        <begin position="182"/>
        <end position="199"/>
    </location>
</feature>
<reference evidence="7" key="1">
    <citation type="submission" date="2023-06" db="EMBL/GenBank/DDBJ databases">
        <authorList>
            <person name="Delattre M."/>
        </authorList>
    </citation>
    <scope>NUCLEOTIDE SEQUENCE</scope>
    <source>
        <strain evidence="7">AF72</strain>
    </source>
</reference>
<dbReference type="AlphaFoldDB" id="A0AA36D6Y5"/>
<dbReference type="PANTHER" id="PTHR21433">
    <property type="entry name" value="TRANSMEMBRANE PROTEIN INDUCED BY TUMOR NECROSIS FACTOR ALPHA"/>
    <property type="match status" value="1"/>
</dbReference>
<evidence type="ECO:0000256" key="5">
    <source>
        <dbReference type="ARBA" id="ARBA00023136"/>
    </source>
</evidence>
<organism evidence="7 8">
    <name type="scientific">Mesorhabditis spiculigera</name>
    <dbReference type="NCBI Taxonomy" id="96644"/>
    <lineage>
        <taxon>Eukaryota</taxon>
        <taxon>Metazoa</taxon>
        <taxon>Ecdysozoa</taxon>
        <taxon>Nematoda</taxon>
        <taxon>Chromadorea</taxon>
        <taxon>Rhabditida</taxon>
        <taxon>Rhabditina</taxon>
        <taxon>Rhabditomorpha</taxon>
        <taxon>Rhabditoidea</taxon>
        <taxon>Rhabditidae</taxon>
        <taxon>Mesorhabditinae</taxon>
        <taxon>Mesorhabditis</taxon>
    </lineage>
</organism>
<gene>
    <name evidence="7" type="ORF">MSPICULIGERA_LOCUS19024</name>
</gene>
<dbReference type="Proteomes" id="UP001177023">
    <property type="component" value="Unassembled WGS sequence"/>
</dbReference>
<evidence type="ECO:0000256" key="2">
    <source>
        <dbReference type="ARBA" id="ARBA00009700"/>
    </source>
</evidence>
<comment type="caution">
    <text evidence="7">The sequence shown here is derived from an EMBL/GenBank/DDBJ whole genome shotgun (WGS) entry which is preliminary data.</text>
</comment>
<feature type="transmembrane region" description="Helical" evidence="6">
    <location>
        <begin position="52"/>
        <end position="69"/>
    </location>
</feature>
<proteinExistence type="inferred from homology"/>
<evidence type="ECO:0000313" key="8">
    <source>
        <dbReference type="Proteomes" id="UP001177023"/>
    </source>
</evidence>
<keyword evidence="5 6" id="KW-0472">Membrane</keyword>
<accession>A0AA36D6Y5</accession>
<dbReference type="PANTHER" id="PTHR21433:SF0">
    <property type="entry name" value="TRANSMEMBRANE PROTEIN 120 HOMOLOG"/>
    <property type="match status" value="1"/>
</dbReference>
<dbReference type="EMBL" id="CATQJA010002662">
    <property type="protein sequence ID" value="CAJ0580844.1"/>
    <property type="molecule type" value="Genomic_DNA"/>
</dbReference>
<evidence type="ECO:0000256" key="3">
    <source>
        <dbReference type="ARBA" id="ARBA00022692"/>
    </source>
</evidence>
<dbReference type="InterPro" id="IPR012926">
    <property type="entry name" value="TMEM120A/B"/>
</dbReference>
<dbReference type="GO" id="GO:0016020">
    <property type="term" value="C:membrane"/>
    <property type="evidence" value="ECO:0007669"/>
    <property type="project" value="UniProtKB-SubCell"/>
</dbReference>
<feature type="transmembrane region" description="Helical" evidence="6">
    <location>
        <begin position="104"/>
        <end position="124"/>
    </location>
</feature>
<comment type="subcellular location">
    <subcellularLocation>
        <location evidence="1">Membrane</location>
        <topology evidence="1">Multi-pass membrane protein</topology>
    </subcellularLocation>
</comment>
<comment type="similarity">
    <text evidence="2">Belongs to the TMEM120 family.</text>
</comment>
<sequence>MEPEQCHACHQPIGRPRKISNGLYLSIIVGNSIDLKMTTADRFLFKRDYEKFKLRVTLLNMVLLIVNLVFPSRPLDLLCHFLMVWYYCTLTIRESILRLNGSQMHWWWVAHHYFATAICAVAVTWQDDEDYRAFRLQFLLFALYICICQQLQYKYQSGCLRRLHSLGHGDSMDLTLEGFDMWMFRGLTFLLPILVFAYLGEIYNAYTLYSMWTRGTTSWHVPTLGVLFFIVGNGNLFMVVKIAIQKLGGDPRIRKQSLQTKFREYNGIDKLK</sequence>